<protein>
    <submittedName>
        <fullName evidence="3">TraM-like protein</fullName>
    </submittedName>
</protein>
<accession>G2PQD3</accession>
<dbReference type="HOGENOM" id="CLU_882175_0_0_10"/>
<keyword evidence="1" id="KW-1133">Transmembrane helix</keyword>
<dbReference type="Proteomes" id="UP000008908">
    <property type="component" value="Chromosome"/>
</dbReference>
<dbReference type="RefSeq" id="WP_014033920.1">
    <property type="nucleotide sequence ID" value="NC_015945.1"/>
</dbReference>
<dbReference type="AlphaFoldDB" id="G2PQD3"/>
<feature type="domain" description="Conjugative transposon TraM C-terminal" evidence="2">
    <location>
        <begin position="176"/>
        <end position="307"/>
    </location>
</feature>
<proteinExistence type="predicted"/>
<dbReference type="STRING" id="886377.Murru_2603"/>
<feature type="transmembrane region" description="Helical" evidence="1">
    <location>
        <begin position="7"/>
        <end position="27"/>
    </location>
</feature>
<gene>
    <name evidence="3" type="ordered locus">Murru_2603</name>
</gene>
<organism evidence="3 4">
    <name type="scientific">Allomuricauda ruestringensis (strain DSM 13258 / CIP 107369 / LMG 19739 / B1)</name>
    <name type="common">Muricauda ruestringensis</name>
    <dbReference type="NCBI Taxonomy" id="886377"/>
    <lineage>
        <taxon>Bacteria</taxon>
        <taxon>Pseudomonadati</taxon>
        <taxon>Bacteroidota</taxon>
        <taxon>Flavobacteriia</taxon>
        <taxon>Flavobacteriales</taxon>
        <taxon>Flavobacteriaceae</taxon>
        <taxon>Flagellimonas</taxon>
    </lineage>
</organism>
<name>G2PQD3_ALLRU</name>
<dbReference type="Pfam" id="PF12508">
    <property type="entry name" value="Transposon_TraM"/>
    <property type="match status" value="1"/>
</dbReference>
<dbReference type="OrthoDB" id="1409065at2"/>
<reference evidence="4" key="1">
    <citation type="submission" date="2011-08" db="EMBL/GenBank/DDBJ databases">
        <title>The complete genome of Muricauda ruestringensis DSM 13258.</title>
        <authorList>
            <person name="Lucas S."/>
            <person name="Han J."/>
            <person name="Lapidus A."/>
            <person name="Bruce D."/>
            <person name="Goodwin L."/>
            <person name="Pitluck S."/>
            <person name="Peters L."/>
            <person name="Kyrpides N."/>
            <person name="Mavromatis K."/>
            <person name="Ivanova N."/>
            <person name="Ovchinnikova G."/>
            <person name="Teshima H."/>
            <person name="Detter J.C."/>
            <person name="Tapia R."/>
            <person name="Han C."/>
            <person name="Land M."/>
            <person name="Hauser L."/>
            <person name="Markowitz V."/>
            <person name="Cheng J.-F."/>
            <person name="Hugenholtz P."/>
            <person name="Woyke T."/>
            <person name="Wu D."/>
            <person name="Spring S."/>
            <person name="Schroeder M."/>
            <person name="Brambilla E."/>
            <person name="Klenk H.-P."/>
            <person name="Eisen J.A."/>
        </authorList>
    </citation>
    <scope>NUCLEOTIDE SEQUENCE [LARGE SCALE GENOMIC DNA]</scope>
    <source>
        <strain evidence="4">DSM 13258 / LMG 19739 / B1</strain>
    </source>
</reference>
<reference evidence="3 4" key="2">
    <citation type="journal article" date="2012" name="Stand. Genomic Sci.">
        <title>Complete genome sequence of the facultatively anaerobic, appendaged bacterium Muricauda ruestringensis type strain (B1(T)).</title>
        <authorList>
            <person name="Huntemann M."/>
            <person name="Teshima H."/>
            <person name="Lapidus A."/>
            <person name="Nolan M."/>
            <person name="Lucas S."/>
            <person name="Hammon N."/>
            <person name="Deshpande S."/>
            <person name="Cheng J.F."/>
            <person name="Tapia R."/>
            <person name="Goodwin L.A."/>
            <person name="Pitluck S."/>
            <person name="Liolios K."/>
            <person name="Pagani I."/>
            <person name="Ivanova N."/>
            <person name="Mavromatis K."/>
            <person name="Mikhailova N."/>
            <person name="Pati A."/>
            <person name="Chen A."/>
            <person name="Palaniappan K."/>
            <person name="Land M."/>
            <person name="Hauser L."/>
            <person name="Pan C."/>
            <person name="Brambilla E.M."/>
            <person name="Rohde M."/>
            <person name="Spring S."/>
            <person name="Goker M."/>
            <person name="Detter J.C."/>
            <person name="Bristow J."/>
            <person name="Eisen J.A."/>
            <person name="Markowitz V."/>
            <person name="Hugenholtz P."/>
            <person name="Kyrpides N.C."/>
            <person name="Klenk H.P."/>
            <person name="Woyke T."/>
        </authorList>
    </citation>
    <scope>NUCLEOTIDE SEQUENCE [LARGE SCALE GENOMIC DNA]</scope>
    <source>
        <strain evidence="4">DSM 13258 / LMG 19739 / B1</strain>
    </source>
</reference>
<keyword evidence="1" id="KW-0472">Membrane</keyword>
<dbReference type="KEGG" id="mrs:Murru_2603"/>
<sequence>MKPQKNKIVFVLVLVGVVLFIVAYSVFTFGKDKKSELKPDRIPMPDLEENQKVYESKMEALDALKEEREVTAPQIYPDHMVDDKGYFNLDYMEYEKQRIIDSVYSHSKLVGKGNALLHMEREEKVPENRMVTSENKKVEGPEPVSIQERYLAHQLFFASNPNRTQAMIFRSGGHGILAYVDGDQTVRDGHRLNLRLAQDVQFHGVSVPRDTRVYGFVKVRPNRVLVDILGFGDKDISLKAYDLEDGREGVYVENHIKGEVVERGLDETIGEVNLPGMPQIGGLKRIFQRRNRAIKVDIKNNYQVVLKPAL</sequence>
<dbReference type="eggNOG" id="ENOG502Z8I7">
    <property type="taxonomic scope" value="Bacteria"/>
</dbReference>
<keyword evidence="1" id="KW-0812">Transmembrane</keyword>
<dbReference type="InterPro" id="IPR055407">
    <property type="entry name" value="TraM_C"/>
</dbReference>
<evidence type="ECO:0000313" key="3">
    <source>
        <dbReference type="EMBL" id="AEM71639.1"/>
    </source>
</evidence>
<evidence type="ECO:0000256" key="1">
    <source>
        <dbReference type="SAM" id="Phobius"/>
    </source>
</evidence>
<evidence type="ECO:0000313" key="4">
    <source>
        <dbReference type="Proteomes" id="UP000008908"/>
    </source>
</evidence>
<dbReference type="EMBL" id="CP002999">
    <property type="protein sequence ID" value="AEM71639.1"/>
    <property type="molecule type" value="Genomic_DNA"/>
</dbReference>
<keyword evidence="4" id="KW-1185">Reference proteome</keyword>
<evidence type="ECO:0000259" key="2">
    <source>
        <dbReference type="Pfam" id="PF12508"/>
    </source>
</evidence>